<protein>
    <submittedName>
        <fullName evidence="1">Uncharacterized protein</fullName>
    </submittedName>
</protein>
<keyword evidence="2" id="KW-1185">Reference proteome</keyword>
<sequence>MHRETSTRISVLLSAYNACHICHKFGQLRTSLLIIKQPRSSDNNRSREVLTEDLDGAPADYVKVASKMPEGFQLTHSNRVKRNGNISILGSNPVEKRGNGCMARDEVKCLVYMGDVTGVVSPQGVERQIPKSPVCRLLLLISIFIGKSVKQIKPRVSVVAIAASRFIAILCGVNRTKPIELYTTLLLVFVPGVTFD</sequence>
<dbReference type="OrthoDB" id="5341582at2759"/>
<dbReference type="Proteomes" id="UP000244855">
    <property type="component" value="Unassembled WGS sequence"/>
</dbReference>
<reference evidence="1 2" key="1">
    <citation type="journal article" date="2018" name="Sci. Rep.">
        <title>Comparative genomics provides insights into the lifestyle and reveals functional heterogeneity of dark septate endophytic fungi.</title>
        <authorList>
            <person name="Knapp D.G."/>
            <person name="Nemeth J.B."/>
            <person name="Barry K."/>
            <person name="Hainaut M."/>
            <person name="Henrissat B."/>
            <person name="Johnson J."/>
            <person name="Kuo A."/>
            <person name="Lim J.H.P."/>
            <person name="Lipzen A."/>
            <person name="Nolan M."/>
            <person name="Ohm R.A."/>
            <person name="Tamas L."/>
            <person name="Grigoriev I.V."/>
            <person name="Spatafora J.W."/>
            <person name="Nagy L.G."/>
            <person name="Kovacs G.M."/>
        </authorList>
    </citation>
    <scope>NUCLEOTIDE SEQUENCE [LARGE SCALE GENOMIC DNA]</scope>
    <source>
        <strain evidence="1 2">DSE2036</strain>
    </source>
</reference>
<accession>A0A2V1D6F7</accession>
<evidence type="ECO:0000313" key="2">
    <source>
        <dbReference type="Proteomes" id="UP000244855"/>
    </source>
</evidence>
<proteinExistence type="predicted"/>
<dbReference type="EMBL" id="KZ805645">
    <property type="protein sequence ID" value="PVH92814.1"/>
    <property type="molecule type" value="Genomic_DNA"/>
</dbReference>
<name>A0A2V1D6F7_9PLEO</name>
<gene>
    <name evidence="1" type="ORF">DM02DRAFT_698328</name>
</gene>
<dbReference type="AlphaFoldDB" id="A0A2V1D6F7"/>
<evidence type="ECO:0000313" key="1">
    <source>
        <dbReference type="EMBL" id="PVH92814.1"/>
    </source>
</evidence>
<organism evidence="1 2">
    <name type="scientific">Periconia macrospinosa</name>
    <dbReference type="NCBI Taxonomy" id="97972"/>
    <lineage>
        <taxon>Eukaryota</taxon>
        <taxon>Fungi</taxon>
        <taxon>Dikarya</taxon>
        <taxon>Ascomycota</taxon>
        <taxon>Pezizomycotina</taxon>
        <taxon>Dothideomycetes</taxon>
        <taxon>Pleosporomycetidae</taxon>
        <taxon>Pleosporales</taxon>
        <taxon>Massarineae</taxon>
        <taxon>Periconiaceae</taxon>
        <taxon>Periconia</taxon>
    </lineage>
</organism>